<name>A0AA40C097_9PEZI</name>
<proteinExistence type="predicted"/>
<protein>
    <submittedName>
        <fullName evidence="2">Uncharacterized protein</fullName>
    </submittedName>
</protein>
<dbReference type="Proteomes" id="UP001175000">
    <property type="component" value="Unassembled WGS sequence"/>
</dbReference>
<feature type="region of interest" description="Disordered" evidence="1">
    <location>
        <begin position="1"/>
        <end position="41"/>
    </location>
</feature>
<feature type="compositionally biased region" description="Basic and acidic residues" evidence="1">
    <location>
        <begin position="15"/>
        <end position="30"/>
    </location>
</feature>
<dbReference type="EMBL" id="JAULSU010000004">
    <property type="protein sequence ID" value="KAK0620105.1"/>
    <property type="molecule type" value="Genomic_DNA"/>
</dbReference>
<reference evidence="2" key="1">
    <citation type="submission" date="2023-06" db="EMBL/GenBank/DDBJ databases">
        <title>Genome-scale phylogeny and comparative genomics of the fungal order Sordariales.</title>
        <authorList>
            <consortium name="Lawrence Berkeley National Laboratory"/>
            <person name="Hensen N."/>
            <person name="Bonometti L."/>
            <person name="Westerberg I."/>
            <person name="Brannstrom I.O."/>
            <person name="Guillou S."/>
            <person name="Cros-Aarteil S."/>
            <person name="Calhoun S."/>
            <person name="Haridas S."/>
            <person name="Kuo A."/>
            <person name="Mondo S."/>
            <person name="Pangilinan J."/>
            <person name="Riley R."/>
            <person name="Labutti K."/>
            <person name="Andreopoulos B."/>
            <person name="Lipzen A."/>
            <person name="Chen C."/>
            <person name="Yanf M."/>
            <person name="Daum C."/>
            <person name="Ng V."/>
            <person name="Clum A."/>
            <person name="Steindorff A."/>
            <person name="Ohm R."/>
            <person name="Martin F."/>
            <person name="Silar P."/>
            <person name="Natvig D."/>
            <person name="Lalanne C."/>
            <person name="Gautier V."/>
            <person name="Ament-Velasquez S.L."/>
            <person name="Kruys A."/>
            <person name="Hutchinson M.I."/>
            <person name="Powell A.J."/>
            <person name="Barry K."/>
            <person name="Miller A.N."/>
            <person name="Grigoriev I.V."/>
            <person name="Debuchy R."/>
            <person name="Gladieux P."/>
            <person name="Thoren M.H."/>
            <person name="Johannesson H."/>
        </authorList>
    </citation>
    <scope>NUCLEOTIDE SEQUENCE</scope>
    <source>
        <strain evidence="2">CBS 606.72</strain>
    </source>
</reference>
<sequence length="111" mass="12543">MARPPSPDATALRAFESDDSSRDHEHELHPRSNPPPNHELLTNQFETLDNLEGQLYDFAARAGFSVGVIKQRFTEEQKASIANYVDLPAINNREIPGSMRERFPGIVFTSY</sequence>
<keyword evidence="3" id="KW-1185">Reference proteome</keyword>
<comment type="caution">
    <text evidence="2">The sequence shown here is derived from an EMBL/GenBank/DDBJ whole genome shotgun (WGS) entry which is preliminary data.</text>
</comment>
<evidence type="ECO:0000313" key="3">
    <source>
        <dbReference type="Proteomes" id="UP001175000"/>
    </source>
</evidence>
<accession>A0AA40C097</accession>
<organism evidence="2 3">
    <name type="scientific">Immersiella caudata</name>
    <dbReference type="NCBI Taxonomy" id="314043"/>
    <lineage>
        <taxon>Eukaryota</taxon>
        <taxon>Fungi</taxon>
        <taxon>Dikarya</taxon>
        <taxon>Ascomycota</taxon>
        <taxon>Pezizomycotina</taxon>
        <taxon>Sordariomycetes</taxon>
        <taxon>Sordariomycetidae</taxon>
        <taxon>Sordariales</taxon>
        <taxon>Lasiosphaeriaceae</taxon>
        <taxon>Immersiella</taxon>
    </lineage>
</organism>
<dbReference type="AlphaFoldDB" id="A0AA40C097"/>
<evidence type="ECO:0000256" key="1">
    <source>
        <dbReference type="SAM" id="MobiDB-lite"/>
    </source>
</evidence>
<gene>
    <name evidence="2" type="ORF">B0T14DRAFT_566885</name>
</gene>
<evidence type="ECO:0000313" key="2">
    <source>
        <dbReference type="EMBL" id="KAK0620105.1"/>
    </source>
</evidence>